<protein>
    <recommendedName>
        <fullName evidence="4">Alkyl hydroperoxide reductase subunit C/ Thiol specific antioxidant domain-containing protein</fullName>
    </recommendedName>
</protein>
<dbReference type="Gene3D" id="3.40.30.10">
    <property type="entry name" value="Glutaredoxin"/>
    <property type="match status" value="1"/>
</dbReference>
<dbReference type="EMBL" id="JARVKM010000003">
    <property type="protein sequence ID" value="KAK9781509.1"/>
    <property type="molecule type" value="Genomic_DNA"/>
</dbReference>
<gene>
    <name evidence="2" type="ORF">SCAR479_01380</name>
</gene>
<evidence type="ECO:0000256" key="1">
    <source>
        <dbReference type="SAM" id="MobiDB-lite"/>
    </source>
</evidence>
<dbReference type="InterPro" id="IPR036249">
    <property type="entry name" value="Thioredoxin-like_sf"/>
</dbReference>
<dbReference type="Pfam" id="PF13911">
    <property type="entry name" value="AhpC-TSA_2"/>
    <property type="match status" value="1"/>
</dbReference>
<organism evidence="2 3">
    <name type="scientific">Seiridium cardinale</name>
    <dbReference type="NCBI Taxonomy" id="138064"/>
    <lineage>
        <taxon>Eukaryota</taxon>
        <taxon>Fungi</taxon>
        <taxon>Dikarya</taxon>
        <taxon>Ascomycota</taxon>
        <taxon>Pezizomycotina</taxon>
        <taxon>Sordariomycetes</taxon>
        <taxon>Xylariomycetidae</taxon>
        <taxon>Amphisphaeriales</taxon>
        <taxon>Sporocadaceae</taxon>
        <taxon>Seiridium</taxon>
    </lineage>
</organism>
<dbReference type="InterPro" id="IPR032801">
    <property type="entry name" value="PXL2A/B/C"/>
</dbReference>
<dbReference type="SUPFAM" id="SSF52833">
    <property type="entry name" value="Thioredoxin-like"/>
    <property type="match status" value="1"/>
</dbReference>
<feature type="region of interest" description="Disordered" evidence="1">
    <location>
        <begin position="21"/>
        <end position="49"/>
    </location>
</feature>
<evidence type="ECO:0000313" key="3">
    <source>
        <dbReference type="Proteomes" id="UP001465668"/>
    </source>
</evidence>
<proteinExistence type="predicted"/>
<evidence type="ECO:0008006" key="4">
    <source>
        <dbReference type="Google" id="ProtNLM"/>
    </source>
</evidence>
<dbReference type="PANTHER" id="PTHR42336:SF1">
    <property type="entry name" value="ALKYL HYDROPEROXIDE REDUCTASE SUBUNIT C_ THIOL SPECIFIC ANTIOXIDANT DOMAIN-CONTAINING PROTEIN"/>
    <property type="match status" value="1"/>
</dbReference>
<evidence type="ECO:0000313" key="2">
    <source>
        <dbReference type="EMBL" id="KAK9781509.1"/>
    </source>
</evidence>
<reference evidence="2 3" key="1">
    <citation type="submission" date="2024-02" db="EMBL/GenBank/DDBJ databases">
        <title>First draft genome assembly of two strains of Seiridium cardinale.</title>
        <authorList>
            <person name="Emiliani G."/>
            <person name="Scali E."/>
        </authorList>
    </citation>
    <scope>NUCLEOTIDE SEQUENCE [LARGE SCALE GENOMIC DNA]</scope>
    <source>
        <strain evidence="2 3">BM-138-000479</strain>
    </source>
</reference>
<sequence>MLSSLTTKLALRKAGIKSDTFDFSSPAPKASKVNGDKSGFDDDESASGGWPAWMSTRKLPLTAQAWLSPIPPPVPVGDCPKTGDLAPLDRDRQLTFGGGRKVVVLFMRCVGCAFPLMPYSTLSVAQKSFLALRAIANRHQASGLRCIAVSHSSPEATRKWIDLLGGSWNIEVIIDEDRAIYAAWGLGLGSVWYMFNPTTQKEAWKEKGWLGEKVAGAITRTGSFGKQLSGNGPAGPQTGAVKAAKVPLEEDDSFGPSTVLGNKWQQAGLFAVDGRGTVVWAEKALRADDCLDLDSAANALGL</sequence>
<dbReference type="Proteomes" id="UP001465668">
    <property type="component" value="Unassembled WGS sequence"/>
</dbReference>
<name>A0ABR2Y5A0_9PEZI</name>
<comment type="caution">
    <text evidence="2">The sequence shown here is derived from an EMBL/GenBank/DDBJ whole genome shotgun (WGS) entry which is preliminary data.</text>
</comment>
<accession>A0ABR2Y5A0</accession>
<dbReference type="PANTHER" id="PTHR42336">
    <property type="entry name" value="THIOREDOXIN DOMAIN-CONTAINING PROTEIN-RELATED"/>
    <property type="match status" value="1"/>
</dbReference>
<keyword evidence="3" id="KW-1185">Reference proteome</keyword>